<keyword evidence="2" id="KW-1185">Reference proteome</keyword>
<dbReference type="EMBL" id="JAUSUB010000038">
    <property type="protein sequence ID" value="MDQ0273376.1"/>
    <property type="molecule type" value="Genomic_DNA"/>
</dbReference>
<evidence type="ECO:0000313" key="1">
    <source>
        <dbReference type="EMBL" id="MDQ0273376.1"/>
    </source>
</evidence>
<sequence length="84" mass="9793">MDWPVTESYIEEVGKLYNIQTSFQWRAGGIHNELMRKDSLTGDVYYTDGNQIIHLPTKSGKNNTRLKWPAMSADLRIRWCSPYV</sequence>
<dbReference type="Proteomes" id="UP001238088">
    <property type="component" value="Unassembled WGS sequence"/>
</dbReference>
<name>A0ABU0AQ16_9BACI</name>
<evidence type="ECO:0000313" key="2">
    <source>
        <dbReference type="Proteomes" id="UP001238088"/>
    </source>
</evidence>
<accession>A0ABU0AQ16</accession>
<gene>
    <name evidence="1" type="ORF">J2S17_005308</name>
</gene>
<proteinExistence type="predicted"/>
<comment type="caution">
    <text evidence="1">The sequence shown here is derived from an EMBL/GenBank/DDBJ whole genome shotgun (WGS) entry which is preliminary data.</text>
</comment>
<organism evidence="1 2">
    <name type="scientific">Cytobacillus purgationiresistens</name>
    <dbReference type="NCBI Taxonomy" id="863449"/>
    <lineage>
        <taxon>Bacteria</taxon>
        <taxon>Bacillati</taxon>
        <taxon>Bacillota</taxon>
        <taxon>Bacilli</taxon>
        <taxon>Bacillales</taxon>
        <taxon>Bacillaceae</taxon>
        <taxon>Cytobacillus</taxon>
    </lineage>
</organism>
<protein>
    <submittedName>
        <fullName evidence="1">Uncharacterized protein</fullName>
    </submittedName>
</protein>
<reference evidence="1 2" key="1">
    <citation type="submission" date="2023-07" db="EMBL/GenBank/DDBJ databases">
        <title>Genomic Encyclopedia of Type Strains, Phase IV (KMG-IV): sequencing the most valuable type-strain genomes for metagenomic binning, comparative biology and taxonomic classification.</title>
        <authorList>
            <person name="Goeker M."/>
        </authorList>
    </citation>
    <scope>NUCLEOTIDE SEQUENCE [LARGE SCALE GENOMIC DNA]</scope>
    <source>
        <strain evidence="1 2">DSM 23494</strain>
    </source>
</reference>